<gene>
    <name evidence="2" type="ORF">GCM10022277_04840</name>
</gene>
<evidence type="ECO:0000313" key="2">
    <source>
        <dbReference type="EMBL" id="GAA3913215.1"/>
    </source>
</evidence>
<proteinExistence type="predicted"/>
<reference evidence="3" key="1">
    <citation type="journal article" date="2019" name="Int. J. Syst. Evol. Microbiol.">
        <title>The Global Catalogue of Microorganisms (GCM) 10K type strain sequencing project: providing services to taxonomists for standard genome sequencing and annotation.</title>
        <authorList>
            <consortium name="The Broad Institute Genomics Platform"/>
            <consortium name="The Broad Institute Genome Sequencing Center for Infectious Disease"/>
            <person name="Wu L."/>
            <person name="Ma J."/>
        </authorList>
    </citation>
    <scope>NUCLEOTIDE SEQUENCE [LARGE SCALE GENOMIC DNA]</scope>
    <source>
        <strain evidence="3">JCM 17551</strain>
    </source>
</reference>
<evidence type="ECO:0000256" key="1">
    <source>
        <dbReference type="SAM" id="MobiDB-lite"/>
    </source>
</evidence>
<name>A0ABP7M6K0_9GAMM</name>
<dbReference type="Proteomes" id="UP001501565">
    <property type="component" value="Unassembled WGS sequence"/>
</dbReference>
<feature type="region of interest" description="Disordered" evidence="1">
    <location>
        <begin position="1"/>
        <end position="22"/>
    </location>
</feature>
<sequence>MLPQPQLSPPGTTAEAEKEAANKPAANKDLFIVIPLTNISMRINLMIHRVSNLDSHPFTLDK</sequence>
<evidence type="ECO:0000313" key="3">
    <source>
        <dbReference type="Proteomes" id="UP001501565"/>
    </source>
</evidence>
<dbReference type="EMBL" id="BAABBN010000004">
    <property type="protein sequence ID" value="GAA3913215.1"/>
    <property type="molecule type" value="Genomic_DNA"/>
</dbReference>
<organism evidence="2 3">
    <name type="scientific">Litoribacillus peritrichatus</name>
    <dbReference type="NCBI Taxonomy" id="718191"/>
    <lineage>
        <taxon>Bacteria</taxon>
        <taxon>Pseudomonadati</taxon>
        <taxon>Pseudomonadota</taxon>
        <taxon>Gammaproteobacteria</taxon>
        <taxon>Oceanospirillales</taxon>
        <taxon>Oceanospirillaceae</taxon>
        <taxon>Litoribacillus</taxon>
    </lineage>
</organism>
<accession>A0ABP7M6K0</accession>
<protein>
    <submittedName>
        <fullName evidence="2">Uncharacterized protein</fullName>
    </submittedName>
</protein>
<comment type="caution">
    <text evidence="2">The sequence shown here is derived from an EMBL/GenBank/DDBJ whole genome shotgun (WGS) entry which is preliminary data.</text>
</comment>
<keyword evidence="3" id="KW-1185">Reference proteome</keyword>